<dbReference type="Pfam" id="PF13684">
    <property type="entry name" value="FakA-like_C"/>
    <property type="match status" value="1"/>
</dbReference>
<dbReference type="eggNOG" id="COG1461">
    <property type="taxonomic scope" value="Bacteria"/>
</dbReference>
<dbReference type="RefSeq" id="WP_025252678.1">
    <property type="nucleotide sequence ID" value="NZ_CP004353.1"/>
</dbReference>
<dbReference type="GO" id="GO:0004371">
    <property type="term" value="F:glycerone kinase activity"/>
    <property type="evidence" value="ECO:0007669"/>
    <property type="project" value="InterPro"/>
</dbReference>
<keyword evidence="4" id="KW-1185">Reference proteome</keyword>
<dbReference type="KEGG" id="cvt:B843_06320"/>
<dbReference type="GO" id="GO:0006071">
    <property type="term" value="P:glycerol metabolic process"/>
    <property type="evidence" value="ECO:0007669"/>
    <property type="project" value="InterPro"/>
</dbReference>
<dbReference type="InterPro" id="IPR033470">
    <property type="entry name" value="FakA-like_C"/>
</dbReference>
<accession>W5Y134</accession>
<dbReference type="PROSITE" id="PS51480">
    <property type="entry name" value="DHAL"/>
    <property type="match status" value="1"/>
</dbReference>
<dbReference type="Gene3D" id="1.25.40.340">
    <property type="match status" value="1"/>
</dbReference>
<evidence type="ECO:0000313" key="4">
    <source>
        <dbReference type="Proteomes" id="UP000019222"/>
    </source>
</evidence>
<feature type="compositionally biased region" description="Basic and acidic residues" evidence="1">
    <location>
        <begin position="239"/>
        <end position="252"/>
    </location>
</feature>
<dbReference type="PANTHER" id="PTHR33434:SF4">
    <property type="entry name" value="PHOSPHATASE PROTEIN"/>
    <property type="match status" value="1"/>
</dbReference>
<dbReference type="EMBL" id="CP004353">
    <property type="protein sequence ID" value="AHI22649.1"/>
    <property type="molecule type" value="Genomic_DNA"/>
</dbReference>
<dbReference type="STRING" id="1224164.B843_06320"/>
<dbReference type="InterPro" id="IPR019986">
    <property type="entry name" value="YloV-like"/>
</dbReference>
<dbReference type="PANTHER" id="PTHR33434">
    <property type="entry name" value="DEGV DOMAIN-CONTAINING PROTEIN DR_1986-RELATED"/>
    <property type="match status" value="1"/>
</dbReference>
<feature type="region of interest" description="Disordered" evidence="1">
    <location>
        <begin position="232"/>
        <end position="252"/>
    </location>
</feature>
<dbReference type="InterPro" id="IPR036117">
    <property type="entry name" value="DhaL_dom_sf"/>
</dbReference>
<protein>
    <recommendedName>
        <fullName evidence="2">DhaL domain-containing protein</fullName>
    </recommendedName>
</protein>
<dbReference type="HOGENOM" id="CLU_017496_0_1_11"/>
<evidence type="ECO:0000256" key="1">
    <source>
        <dbReference type="SAM" id="MobiDB-lite"/>
    </source>
</evidence>
<dbReference type="SMART" id="SM01121">
    <property type="entry name" value="Dak1_2"/>
    <property type="match status" value="1"/>
</dbReference>
<dbReference type="SMART" id="SM01120">
    <property type="entry name" value="Dak2"/>
    <property type="match status" value="1"/>
</dbReference>
<gene>
    <name evidence="3" type="ORF">B843_06320</name>
</gene>
<organism evidence="3 4">
    <name type="scientific">Corynebacterium vitaeruminis DSM 20294</name>
    <dbReference type="NCBI Taxonomy" id="1224164"/>
    <lineage>
        <taxon>Bacteria</taxon>
        <taxon>Bacillati</taxon>
        <taxon>Actinomycetota</taxon>
        <taxon>Actinomycetes</taxon>
        <taxon>Mycobacteriales</taxon>
        <taxon>Corynebacteriaceae</taxon>
        <taxon>Corynebacterium</taxon>
    </lineage>
</organism>
<dbReference type="SUPFAM" id="SSF101473">
    <property type="entry name" value="DhaL-like"/>
    <property type="match status" value="1"/>
</dbReference>
<dbReference type="Pfam" id="PF21645">
    <property type="entry name" value="FakA-like_M"/>
    <property type="match status" value="1"/>
</dbReference>
<dbReference type="InterPro" id="IPR004007">
    <property type="entry name" value="DhaL_dom"/>
</dbReference>
<dbReference type="NCBIfam" id="TIGR03599">
    <property type="entry name" value="YloV"/>
    <property type="match status" value="1"/>
</dbReference>
<evidence type="ECO:0000313" key="3">
    <source>
        <dbReference type="EMBL" id="AHI22649.1"/>
    </source>
</evidence>
<sequence length="557" mass="57117">MPATDVLDGAGLLSWARQAVAELVARRAEINALNVFPVPDSDTGSNMAHTMEAALKNAEALVEKKPESVDNAASIAAALAAGSVKGARGNSGVVLSQVLRGIAQSAEKGVITGEGITNSLSLALSFVNKAITDPVEGTVITVLRAASIAAAQDEEGTLTSIVESATQAARIALANTPSQLAALREAGVVDAGGRGFVILLDALLSVVTGEPIAGEGVELAERIAGLGSELSEGANAGEASRREASASEGVSEHGHGAAGYLEVMFYISGCSLDDVRDALAPLGDSLNIAQLDGDAGTVHIHSREAGTVIETAFGLGQVSDLRLEVLPDSPAQMPPTAGKRVVVAITPPGALAQLYAESGALVVPRTGEDQDIVVDVVSQARLSRASEIILLPNGMLDKYELASIERSSLAFEQSITIVPASKLVRGLAALSVHDPEQPLAMDTYAMVEATTAMRTARLKVATKARLTPAGPCAKGDILAVAGGVTIVVGEDVLGTVIDACRRMLEVGGEQITLLVEGELIADITAEAVQDGLPKHRRVDVAVYPADNLGSLVEIGVE</sequence>
<evidence type="ECO:0000259" key="2">
    <source>
        <dbReference type="PROSITE" id="PS51480"/>
    </source>
</evidence>
<dbReference type="AlphaFoldDB" id="W5Y134"/>
<dbReference type="Proteomes" id="UP000019222">
    <property type="component" value="Chromosome"/>
</dbReference>
<dbReference type="PATRIC" id="fig|1224164.3.peg.1270"/>
<proteinExistence type="predicted"/>
<dbReference type="InterPro" id="IPR048394">
    <property type="entry name" value="FakA-like_M"/>
</dbReference>
<dbReference type="Pfam" id="PF02734">
    <property type="entry name" value="Dak2"/>
    <property type="match status" value="1"/>
</dbReference>
<feature type="domain" description="DhaL" evidence="2">
    <location>
        <begin position="10"/>
        <end position="205"/>
    </location>
</feature>
<dbReference type="InterPro" id="IPR050270">
    <property type="entry name" value="DegV_domain_contain"/>
</dbReference>
<reference evidence="3 4" key="1">
    <citation type="submission" date="2013-02" db="EMBL/GenBank/DDBJ databases">
        <title>The complete genome sequence of Corynebacterium vitaeruminis DSM 20294.</title>
        <authorList>
            <person name="Ruckert C."/>
            <person name="Albersmeier A."/>
            <person name="Kalinowski J."/>
        </authorList>
    </citation>
    <scope>NUCLEOTIDE SEQUENCE [LARGE SCALE GENOMIC DNA]</scope>
    <source>
        <strain evidence="4">ATCC 10234</strain>
    </source>
</reference>
<name>W5Y134_9CORY</name>